<keyword evidence="4" id="KW-0175">Coiled coil</keyword>
<organism evidence="6 7">
    <name type="scientific">Acholeplasma brassicae</name>
    <dbReference type="NCBI Taxonomy" id="61635"/>
    <lineage>
        <taxon>Bacteria</taxon>
        <taxon>Bacillati</taxon>
        <taxon>Mycoplasmatota</taxon>
        <taxon>Mollicutes</taxon>
        <taxon>Acholeplasmatales</taxon>
        <taxon>Acholeplasmataceae</taxon>
        <taxon>Acholeplasma</taxon>
    </lineage>
</organism>
<dbReference type="Pfam" id="PF01420">
    <property type="entry name" value="Methylase_S"/>
    <property type="match status" value="2"/>
</dbReference>
<evidence type="ECO:0000259" key="5">
    <source>
        <dbReference type="Pfam" id="PF01420"/>
    </source>
</evidence>
<proteinExistence type="inferred from homology"/>
<dbReference type="SUPFAM" id="SSF116734">
    <property type="entry name" value="DNA methylase specificity domain"/>
    <property type="match status" value="2"/>
</dbReference>
<dbReference type="Gene3D" id="3.90.220.20">
    <property type="entry name" value="DNA methylase specificity domains"/>
    <property type="match status" value="2"/>
</dbReference>
<keyword evidence="6" id="KW-0255">Endonuclease</keyword>
<dbReference type="GO" id="GO:0009307">
    <property type="term" value="P:DNA restriction-modification system"/>
    <property type="evidence" value="ECO:0007669"/>
    <property type="project" value="UniProtKB-KW"/>
</dbReference>
<dbReference type="AlphaFoldDB" id="U4KMT7"/>
<accession>U4KMT7</accession>
<dbReference type="InterPro" id="IPR000055">
    <property type="entry name" value="Restrct_endonuc_typeI_TRD"/>
</dbReference>
<evidence type="ECO:0000313" key="7">
    <source>
        <dbReference type="Proteomes" id="UP000032737"/>
    </source>
</evidence>
<dbReference type="InterPro" id="IPR052021">
    <property type="entry name" value="Type-I_RS_S_subunit"/>
</dbReference>
<keyword evidence="6" id="KW-0540">Nuclease</keyword>
<dbReference type="Gene3D" id="1.10.287.1120">
    <property type="entry name" value="Bipartite methylase S protein"/>
    <property type="match status" value="1"/>
</dbReference>
<dbReference type="PANTHER" id="PTHR30408">
    <property type="entry name" value="TYPE-1 RESTRICTION ENZYME ECOKI SPECIFICITY PROTEIN"/>
    <property type="match status" value="1"/>
</dbReference>
<evidence type="ECO:0000256" key="2">
    <source>
        <dbReference type="ARBA" id="ARBA00022747"/>
    </source>
</evidence>
<dbReference type="InterPro" id="IPR044946">
    <property type="entry name" value="Restrct_endonuc_typeI_TRD_sf"/>
</dbReference>
<dbReference type="PANTHER" id="PTHR30408:SF12">
    <property type="entry name" value="TYPE I RESTRICTION ENZYME MJAVIII SPECIFICITY SUBUNIT"/>
    <property type="match status" value="1"/>
</dbReference>
<dbReference type="Proteomes" id="UP000032737">
    <property type="component" value="Chromosome"/>
</dbReference>
<dbReference type="HOGENOM" id="CLU_021095_1_1_14"/>
<dbReference type="CDD" id="cd17265">
    <property type="entry name" value="RMtype1_S_Eco4255III-TRD2-CR2_like"/>
    <property type="match status" value="1"/>
</dbReference>
<protein>
    <submittedName>
        <fullName evidence="6">Restriction endonuclease S subunit</fullName>
    </submittedName>
</protein>
<evidence type="ECO:0000256" key="1">
    <source>
        <dbReference type="ARBA" id="ARBA00010923"/>
    </source>
</evidence>
<dbReference type="STRING" id="61635.BN85305260"/>
<keyword evidence="2" id="KW-0680">Restriction system</keyword>
<dbReference type="OrthoDB" id="401454at2"/>
<dbReference type="KEGG" id="abra:BN85305260"/>
<feature type="domain" description="Type I restriction modification DNA specificity" evidence="5">
    <location>
        <begin position="131"/>
        <end position="188"/>
    </location>
</feature>
<dbReference type="RefSeq" id="WP_030004402.1">
    <property type="nucleotide sequence ID" value="NC_022549.1"/>
</dbReference>
<keyword evidence="7" id="KW-1185">Reference proteome</keyword>
<gene>
    <name evidence="6" type="primary">hsdS1</name>
    <name evidence="6" type="ORF">BN85305260</name>
</gene>
<keyword evidence="6" id="KW-0378">Hydrolase</keyword>
<dbReference type="EMBL" id="FO681348">
    <property type="protein sequence ID" value="CCV65547.1"/>
    <property type="molecule type" value="Genomic_DNA"/>
</dbReference>
<evidence type="ECO:0000313" key="6">
    <source>
        <dbReference type="EMBL" id="CCV65547.1"/>
    </source>
</evidence>
<keyword evidence="3" id="KW-0238">DNA-binding</keyword>
<dbReference type="GO" id="GO:0003677">
    <property type="term" value="F:DNA binding"/>
    <property type="evidence" value="ECO:0007669"/>
    <property type="project" value="UniProtKB-KW"/>
</dbReference>
<reference evidence="6 7" key="1">
    <citation type="journal article" date="2013" name="J. Mol. Microbiol. Biotechnol.">
        <title>Analysis of the Complete Genomes of Acholeplasma brassicae , A. palmae and A. laidlawii and Their Comparison to the Obligate Parasites from ' Candidatus Phytoplasma'.</title>
        <authorList>
            <person name="Kube M."/>
            <person name="Siewert C."/>
            <person name="Migdoll A.M."/>
            <person name="Duduk B."/>
            <person name="Holz S."/>
            <person name="Rabus R."/>
            <person name="Seemuller E."/>
            <person name="Mitrovic J."/>
            <person name="Muller I."/>
            <person name="Buttner C."/>
            <person name="Reinhardt R."/>
        </authorList>
    </citation>
    <scope>NUCLEOTIDE SEQUENCE [LARGE SCALE GENOMIC DNA]</scope>
    <source>
        <strain evidence="7">0502</strain>
    </source>
</reference>
<dbReference type="GO" id="GO:0004519">
    <property type="term" value="F:endonuclease activity"/>
    <property type="evidence" value="ECO:0007669"/>
    <property type="project" value="UniProtKB-KW"/>
</dbReference>
<name>U4KMT7_9MOLU</name>
<comment type="similarity">
    <text evidence="1">Belongs to the type-I restriction system S methylase family.</text>
</comment>
<feature type="domain" description="Type I restriction modification DNA specificity" evidence="5">
    <location>
        <begin position="223"/>
        <end position="405"/>
    </location>
</feature>
<feature type="coiled-coil region" evidence="4">
    <location>
        <begin position="168"/>
        <end position="199"/>
    </location>
</feature>
<evidence type="ECO:0000256" key="4">
    <source>
        <dbReference type="SAM" id="Coils"/>
    </source>
</evidence>
<dbReference type="REBASE" id="140101">
    <property type="entry name" value="S.Abr502ORFCP"/>
</dbReference>
<evidence type="ECO:0000256" key="3">
    <source>
        <dbReference type="ARBA" id="ARBA00023125"/>
    </source>
</evidence>
<sequence>MNKLNIEIPYIENLPKSWRIIPNRYLFIENKNSVGKDFSKYQLLSLTTTGVKEKDINSSGGKVPESYEKYLSINKNQLIFCLFDLDLSAVFSGISKFDGMITSAYNAYDSTSLICNEYADYWFQYVFTNRYYMIYSKNIRYSVTGQAFKAIYTPVPPINTQKEIALFLDNKTNKIDQLINNQQQQIEKLKEYKQSLISEVVTKGLDPNVEFKDSGIEIIDKIPKDWGIIKMKYLGESRNGLTYNPSDMVDDGEGILVLRSSNVRDGKLIFDDNVYLKMQIKEDLMLKNGDILICSRNGSRDLIGKNAIIENVGLCSFGAFMMVFRVSKANPKYIKYILDSFIFNYYLGTYLTATINQLTLSNFNNMKVIYTTNSDEQEKIISYLDEKCQKIDQLIELKAKKLLNLEEFKKSLIYEYVTGKKEVS</sequence>